<evidence type="ECO:0000313" key="1">
    <source>
        <dbReference type="EMBL" id="MDT0453649.1"/>
    </source>
</evidence>
<protein>
    <submittedName>
        <fullName evidence="1">Uncharacterized protein</fullName>
    </submittedName>
</protein>
<comment type="caution">
    <text evidence="1">The sequence shown here is derived from an EMBL/GenBank/DDBJ whole genome shotgun (WGS) entry which is preliminary data.</text>
</comment>
<dbReference type="EMBL" id="JAVRFI010000034">
    <property type="protein sequence ID" value="MDT0453649.1"/>
    <property type="molecule type" value="Genomic_DNA"/>
</dbReference>
<dbReference type="RefSeq" id="WP_311615718.1">
    <property type="nucleotide sequence ID" value="NZ_JAVRFI010000034.1"/>
</dbReference>
<accession>A0ABU2SZ56</accession>
<evidence type="ECO:0000313" key="2">
    <source>
        <dbReference type="Proteomes" id="UP001180531"/>
    </source>
</evidence>
<proteinExistence type="predicted"/>
<name>A0ABU2SZ56_9ACTN</name>
<organism evidence="1 2">
    <name type="scientific">Streptomyces hesseae</name>
    <dbReference type="NCBI Taxonomy" id="3075519"/>
    <lineage>
        <taxon>Bacteria</taxon>
        <taxon>Bacillati</taxon>
        <taxon>Actinomycetota</taxon>
        <taxon>Actinomycetes</taxon>
        <taxon>Kitasatosporales</taxon>
        <taxon>Streptomycetaceae</taxon>
        <taxon>Streptomyces</taxon>
    </lineage>
</organism>
<sequence length="69" mass="7648">MGSRTQTADADARQWEYVTYAPGGETCPACRKKIKPLEPCRRSTAEHASAAPAVTYRHVHCSNPQMTKQ</sequence>
<gene>
    <name evidence="1" type="ORF">RM609_31880</name>
</gene>
<reference evidence="1" key="1">
    <citation type="submission" date="2024-05" db="EMBL/GenBank/DDBJ databases">
        <title>30 novel species of actinomycetes from the DSMZ collection.</title>
        <authorList>
            <person name="Nouioui I."/>
        </authorList>
    </citation>
    <scope>NUCLEOTIDE SEQUENCE</scope>
    <source>
        <strain evidence="1">DSM 40473</strain>
    </source>
</reference>
<dbReference type="Proteomes" id="UP001180531">
    <property type="component" value="Unassembled WGS sequence"/>
</dbReference>
<keyword evidence="2" id="KW-1185">Reference proteome</keyword>